<organism evidence="2 3">
    <name type="scientific">Friedmanniella luteola</name>
    <dbReference type="NCBI Taxonomy" id="546871"/>
    <lineage>
        <taxon>Bacteria</taxon>
        <taxon>Bacillati</taxon>
        <taxon>Actinomycetota</taxon>
        <taxon>Actinomycetes</taxon>
        <taxon>Propionibacteriales</taxon>
        <taxon>Nocardioidaceae</taxon>
        <taxon>Friedmanniella</taxon>
    </lineage>
</organism>
<keyword evidence="3" id="KW-1185">Reference proteome</keyword>
<sequence length="172" mass="18429">MDKVSWPATTQGALKLLNALPQTFRGEPLEVFSSPTEEEEEYGASASAQYGDDNSISVTDEYTTTDTESGEPELFTAEQLLAASFGLVFACAKRSYRGTIKPLEGGQGPGYDSPARSSKTNWFSCRIDGAEGDDDFTGHAVGWTSKKAAWLVIAEDEKAARTIIAGLEASSK</sequence>
<reference evidence="2 3" key="1">
    <citation type="submission" date="2016-10" db="EMBL/GenBank/DDBJ databases">
        <authorList>
            <person name="de Groot N.N."/>
        </authorList>
    </citation>
    <scope>NUCLEOTIDE SEQUENCE [LARGE SCALE GENOMIC DNA]</scope>
    <source>
        <strain evidence="2 3">DSM 21741</strain>
    </source>
</reference>
<name>A0A1H1XP79_9ACTN</name>
<accession>A0A1H1XP79</accession>
<feature type="region of interest" description="Disordered" evidence="1">
    <location>
        <begin position="31"/>
        <end position="70"/>
    </location>
</feature>
<evidence type="ECO:0000313" key="3">
    <source>
        <dbReference type="Proteomes" id="UP000199092"/>
    </source>
</evidence>
<dbReference type="Proteomes" id="UP000199092">
    <property type="component" value="Chromosome I"/>
</dbReference>
<gene>
    <name evidence="2" type="ORF">SAMN04488543_3056</name>
</gene>
<dbReference type="AlphaFoldDB" id="A0A1H1XP79"/>
<feature type="compositionally biased region" description="Polar residues" evidence="1">
    <location>
        <begin position="46"/>
        <end position="67"/>
    </location>
</feature>
<protein>
    <submittedName>
        <fullName evidence="2">Uncharacterized protein</fullName>
    </submittedName>
</protein>
<proteinExistence type="predicted"/>
<evidence type="ECO:0000256" key="1">
    <source>
        <dbReference type="SAM" id="MobiDB-lite"/>
    </source>
</evidence>
<evidence type="ECO:0000313" key="2">
    <source>
        <dbReference type="EMBL" id="SDT11015.1"/>
    </source>
</evidence>
<dbReference type="EMBL" id="LT629749">
    <property type="protein sequence ID" value="SDT11015.1"/>
    <property type="molecule type" value="Genomic_DNA"/>
</dbReference>